<dbReference type="AlphaFoldDB" id="A0A6N2YJC2"/>
<protein>
    <submittedName>
        <fullName evidence="2">5'-deoxynucleotidase YfbR</fullName>
        <ecNumber evidence="2">3.1.3.89</ecNumber>
    </submittedName>
</protein>
<organism evidence="2">
    <name type="scientific">Veillonella ratti</name>
    <dbReference type="NCBI Taxonomy" id="103892"/>
    <lineage>
        <taxon>Bacteria</taxon>
        <taxon>Bacillati</taxon>
        <taxon>Bacillota</taxon>
        <taxon>Negativicutes</taxon>
        <taxon>Veillonellales</taxon>
        <taxon>Veillonellaceae</taxon>
        <taxon>Veillonella</taxon>
    </lineage>
</organism>
<dbReference type="RefSeq" id="WP_127058724.1">
    <property type="nucleotide sequence ID" value="NZ_CACRUX010000002.1"/>
</dbReference>
<proteinExistence type="predicted"/>
<dbReference type="SUPFAM" id="SSF109604">
    <property type="entry name" value="HD-domain/PDEase-like"/>
    <property type="match status" value="1"/>
</dbReference>
<dbReference type="Pfam" id="PF12917">
    <property type="entry name" value="YfbR-like"/>
    <property type="match status" value="1"/>
</dbReference>
<evidence type="ECO:0000313" key="2">
    <source>
        <dbReference type="EMBL" id="VYT66975.1"/>
    </source>
</evidence>
<dbReference type="SMART" id="SM00471">
    <property type="entry name" value="HDc"/>
    <property type="match status" value="1"/>
</dbReference>
<reference evidence="2" key="1">
    <citation type="submission" date="2019-11" db="EMBL/GenBank/DDBJ databases">
        <authorList>
            <person name="Feng L."/>
        </authorList>
    </citation>
    <scope>NUCLEOTIDE SEQUENCE</scope>
    <source>
        <strain evidence="2">VrattiLFYP33</strain>
    </source>
</reference>
<evidence type="ECO:0000259" key="1">
    <source>
        <dbReference type="SMART" id="SM00471"/>
    </source>
</evidence>
<dbReference type="InterPro" id="IPR003607">
    <property type="entry name" value="HD/PDEase_dom"/>
</dbReference>
<dbReference type="EC" id="3.1.3.89" evidence="2"/>
<feature type="domain" description="HD/PDEase" evidence="1">
    <location>
        <begin position="31"/>
        <end position="154"/>
    </location>
</feature>
<dbReference type="EMBL" id="CACRUX010000002">
    <property type="protein sequence ID" value="VYT66975.1"/>
    <property type="molecule type" value="Genomic_DNA"/>
</dbReference>
<dbReference type="NCBIfam" id="NF003009">
    <property type="entry name" value="PRK03826.1"/>
    <property type="match status" value="1"/>
</dbReference>
<name>A0A6N2YJC2_9FIRM</name>
<dbReference type="CDD" id="cd00077">
    <property type="entry name" value="HDc"/>
    <property type="match status" value="1"/>
</dbReference>
<sequence length="203" mass="23266">MKEATSKTSAFFAFLRRLRFIRRWGLMRNMEPENNQEHSLDVAFIVHNLALLHNLNGGTVDVNRLAVAAMYHDVSEIFTGDMPTPIKYFHPTLRELYGQVERLAQEKMLRTLPAELQKAYEPYLLGELDEVETKLLKAADTMAAFMKCAIEKKAGNEEFNEAYDSILKKLHAMELPAVEQFLTLYLEPMSASLDTLNYSSLDE</sequence>
<dbReference type="OrthoDB" id="9812744at2"/>
<dbReference type="GeneID" id="91963999"/>
<dbReference type="GO" id="GO:0002953">
    <property type="term" value="F:5'-deoxynucleotidase activity"/>
    <property type="evidence" value="ECO:0007669"/>
    <property type="project" value="UniProtKB-EC"/>
</dbReference>
<keyword evidence="2" id="KW-0378">Hydrolase</keyword>
<accession>A0A6N2YJC2</accession>
<gene>
    <name evidence="2" type="primary">yfbR</name>
    <name evidence="2" type="ORF">VRLFYP33_00273</name>
</gene>
<dbReference type="Gene3D" id="1.10.3210.10">
    <property type="entry name" value="Hypothetical protein af1432"/>
    <property type="match status" value="1"/>
</dbReference>